<name>A0A2P1PV34_9GAMM</name>
<evidence type="ECO:0000256" key="3">
    <source>
        <dbReference type="ARBA" id="ARBA00022475"/>
    </source>
</evidence>
<evidence type="ECO:0000259" key="10">
    <source>
        <dbReference type="Pfam" id="PF04290"/>
    </source>
</evidence>
<proteinExistence type="inferred from homology"/>
<keyword evidence="6 9" id="KW-1133">Transmembrane helix</keyword>
<dbReference type="EMBL" id="CP027860">
    <property type="protein sequence ID" value="AVP98725.1"/>
    <property type="molecule type" value="Genomic_DNA"/>
</dbReference>
<evidence type="ECO:0000256" key="9">
    <source>
        <dbReference type="RuleBase" id="RU369079"/>
    </source>
</evidence>
<dbReference type="GO" id="GO:0022857">
    <property type="term" value="F:transmembrane transporter activity"/>
    <property type="evidence" value="ECO:0007669"/>
    <property type="project" value="UniProtKB-UniRule"/>
</dbReference>
<keyword evidence="4 9" id="KW-0997">Cell inner membrane</keyword>
<evidence type="ECO:0000256" key="6">
    <source>
        <dbReference type="ARBA" id="ARBA00022989"/>
    </source>
</evidence>
<dbReference type="GO" id="GO:0005886">
    <property type="term" value="C:plasma membrane"/>
    <property type="evidence" value="ECO:0007669"/>
    <property type="project" value="UniProtKB-SubCell"/>
</dbReference>
<feature type="transmembrane region" description="Helical" evidence="9">
    <location>
        <begin position="12"/>
        <end position="34"/>
    </location>
</feature>
<accession>A0A2P1PV34</accession>
<organism evidence="11 12">
    <name type="scientific">Ahniella affigens</name>
    <dbReference type="NCBI Taxonomy" id="2021234"/>
    <lineage>
        <taxon>Bacteria</taxon>
        <taxon>Pseudomonadati</taxon>
        <taxon>Pseudomonadota</taxon>
        <taxon>Gammaproteobacteria</taxon>
        <taxon>Lysobacterales</taxon>
        <taxon>Rhodanobacteraceae</taxon>
        <taxon>Ahniella</taxon>
    </lineage>
</organism>
<dbReference type="PANTHER" id="PTHR35011">
    <property type="entry name" value="2,3-DIKETO-L-GULONATE TRAP TRANSPORTER SMALL PERMEASE PROTEIN YIAM"/>
    <property type="match status" value="1"/>
</dbReference>
<evidence type="ECO:0000256" key="2">
    <source>
        <dbReference type="ARBA" id="ARBA00022448"/>
    </source>
</evidence>
<keyword evidence="7 9" id="KW-0472">Membrane</keyword>
<sequence>MIQRVLKILEQIENTAMAVLALVLIFAAAAQVVLRLFDVGVVWLDPVLRALVMWIAMLGALAATRHDKHINLDALTRLLSGWSLRAARLLTLLFAAAICVVLANASYGLVQLDRESMTPLVNDIPAWWVEVILPVGFGLMALRFALRAFVLPAPSQPEAT</sequence>
<dbReference type="GO" id="GO:0015740">
    <property type="term" value="P:C4-dicarboxylate transport"/>
    <property type="evidence" value="ECO:0007669"/>
    <property type="project" value="TreeGrafter"/>
</dbReference>
<dbReference type="PANTHER" id="PTHR35011:SF2">
    <property type="entry name" value="2,3-DIKETO-L-GULONATE TRAP TRANSPORTER SMALL PERMEASE PROTEIN YIAM"/>
    <property type="match status" value="1"/>
</dbReference>
<dbReference type="KEGG" id="xba:C7S18_16695"/>
<comment type="similarity">
    <text evidence="8 9">Belongs to the TRAP transporter small permease family.</text>
</comment>
<evidence type="ECO:0000313" key="12">
    <source>
        <dbReference type="Proteomes" id="UP000241074"/>
    </source>
</evidence>
<keyword evidence="12" id="KW-1185">Reference proteome</keyword>
<dbReference type="AlphaFoldDB" id="A0A2P1PV34"/>
<dbReference type="RefSeq" id="WP_106892645.1">
    <property type="nucleotide sequence ID" value="NZ_CP027860.1"/>
</dbReference>
<feature type="transmembrane region" description="Helical" evidence="9">
    <location>
        <begin position="86"/>
        <end position="107"/>
    </location>
</feature>
<comment type="function">
    <text evidence="9">Part of the tripartite ATP-independent periplasmic (TRAP) transport system.</text>
</comment>
<comment type="subunit">
    <text evidence="9">The complex comprises the extracytoplasmic solute receptor protein and the two transmembrane proteins.</text>
</comment>
<feature type="transmembrane region" description="Helical" evidence="9">
    <location>
        <begin position="46"/>
        <end position="65"/>
    </location>
</feature>
<gene>
    <name evidence="11" type="ORF">C7S18_16695</name>
</gene>
<dbReference type="Proteomes" id="UP000241074">
    <property type="component" value="Chromosome"/>
</dbReference>
<protein>
    <recommendedName>
        <fullName evidence="9">TRAP transporter small permease protein</fullName>
    </recommendedName>
</protein>
<dbReference type="OrthoDB" id="5567560at2"/>
<feature type="domain" description="Tripartite ATP-independent periplasmic transporters DctQ component" evidence="10">
    <location>
        <begin position="26"/>
        <end position="148"/>
    </location>
</feature>
<evidence type="ECO:0000256" key="1">
    <source>
        <dbReference type="ARBA" id="ARBA00004429"/>
    </source>
</evidence>
<keyword evidence="3" id="KW-1003">Cell membrane</keyword>
<comment type="subcellular location">
    <subcellularLocation>
        <location evidence="1 9">Cell inner membrane</location>
        <topology evidence="1 9">Multi-pass membrane protein</topology>
    </subcellularLocation>
</comment>
<evidence type="ECO:0000256" key="8">
    <source>
        <dbReference type="ARBA" id="ARBA00038436"/>
    </source>
</evidence>
<reference evidence="11 12" key="1">
    <citation type="submission" date="2018-03" db="EMBL/GenBank/DDBJ databases">
        <title>Ahniella affigens gen. nov., sp. nov., a gammaproteobacterium isolated from sandy soil near a stream.</title>
        <authorList>
            <person name="Ko Y."/>
            <person name="Kim J.-H."/>
        </authorList>
    </citation>
    <scope>NUCLEOTIDE SEQUENCE [LARGE SCALE GENOMIC DNA]</scope>
    <source>
        <strain evidence="11 12">D13</strain>
    </source>
</reference>
<dbReference type="InterPro" id="IPR055348">
    <property type="entry name" value="DctQ"/>
</dbReference>
<dbReference type="Pfam" id="PF04290">
    <property type="entry name" value="DctQ"/>
    <property type="match status" value="1"/>
</dbReference>
<keyword evidence="5 9" id="KW-0812">Transmembrane</keyword>
<keyword evidence="2 9" id="KW-0813">Transport</keyword>
<feature type="transmembrane region" description="Helical" evidence="9">
    <location>
        <begin position="127"/>
        <end position="146"/>
    </location>
</feature>
<reference evidence="11 12" key="2">
    <citation type="submission" date="2018-03" db="EMBL/GenBank/DDBJ databases">
        <authorList>
            <person name="Keele B.F."/>
        </authorList>
    </citation>
    <scope>NUCLEOTIDE SEQUENCE [LARGE SCALE GENOMIC DNA]</scope>
    <source>
        <strain evidence="11 12">D13</strain>
    </source>
</reference>
<dbReference type="InterPro" id="IPR007387">
    <property type="entry name" value="TRAP_DctQ"/>
</dbReference>
<evidence type="ECO:0000256" key="7">
    <source>
        <dbReference type="ARBA" id="ARBA00023136"/>
    </source>
</evidence>
<evidence type="ECO:0000256" key="4">
    <source>
        <dbReference type="ARBA" id="ARBA00022519"/>
    </source>
</evidence>
<evidence type="ECO:0000256" key="5">
    <source>
        <dbReference type="ARBA" id="ARBA00022692"/>
    </source>
</evidence>
<evidence type="ECO:0000313" key="11">
    <source>
        <dbReference type="EMBL" id="AVP98725.1"/>
    </source>
</evidence>